<dbReference type="Proteomes" id="UP000308730">
    <property type="component" value="Unassembled WGS sequence"/>
</dbReference>
<protein>
    <submittedName>
        <fullName evidence="3">Uncharacterized protein</fullName>
    </submittedName>
</protein>
<dbReference type="Gene3D" id="1.20.1170.10">
    <property type="match status" value="1"/>
</dbReference>
<feature type="coiled-coil region" evidence="1">
    <location>
        <begin position="191"/>
        <end position="236"/>
    </location>
</feature>
<evidence type="ECO:0000256" key="1">
    <source>
        <dbReference type="SAM" id="Coils"/>
    </source>
</evidence>
<proteinExistence type="predicted"/>
<sequence length="377" mass="41087">MPDLSQQNLNDRNAPVSPTRNMSSRSQSHAPASAAVSATEEDWMIDLKEKTEGEISEKSRKDANKALESASKTTLAQSMKEIQNLVKEGNELSSRLFDVQHLTEKVNLPSKGEAKNVRDGCVDLLWNSRAIATTAKSGADDFRGDMLGIIMDPDTGMSNEEKMAELISWRETIGNKGAAATAQPGEFAKLRTRVKEYADRVEREIDDKESEAKARMDKLNAELEETTIEIDSLTVNVISPILKYLKLAGGAFAGVLSGSPSTALAALLTAVKEGVPELQQFSADLEATQKKRQSLEAKKTRIRGQIRALEGEQLTLGDASTIPTSLRDIADRIRDFSTRLTTFTNTFAQIFASTVAMIKEVLAVSSSILNVYASSSL</sequence>
<reference evidence="3 4" key="1">
    <citation type="submission" date="2019-02" db="EMBL/GenBank/DDBJ databases">
        <title>Genome sequencing of the rare red list fungi Antrodiella citrinella (Flaviporus citrinellus).</title>
        <authorList>
            <person name="Buettner E."/>
            <person name="Kellner H."/>
        </authorList>
    </citation>
    <scope>NUCLEOTIDE SEQUENCE [LARGE SCALE GENOMIC DNA]</scope>
    <source>
        <strain evidence="3 4">DSM 108506</strain>
    </source>
</reference>
<evidence type="ECO:0000313" key="4">
    <source>
        <dbReference type="Proteomes" id="UP000308730"/>
    </source>
</evidence>
<evidence type="ECO:0000313" key="3">
    <source>
        <dbReference type="EMBL" id="THH31267.1"/>
    </source>
</evidence>
<evidence type="ECO:0000256" key="2">
    <source>
        <dbReference type="SAM" id="MobiDB-lite"/>
    </source>
</evidence>
<organism evidence="3 4">
    <name type="scientific">Antrodiella citrinella</name>
    <dbReference type="NCBI Taxonomy" id="2447956"/>
    <lineage>
        <taxon>Eukaryota</taxon>
        <taxon>Fungi</taxon>
        <taxon>Dikarya</taxon>
        <taxon>Basidiomycota</taxon>
        <taxon>Agaricomycotina</taxon>
        <taxon>Agaricomycetes</taxon>
        <taxon>Polyporales</taxon>
        <taxon>Steccherinaceae</taxon>
        <taxon>Antrodiella</taxon>
    </lineage>
</organism>
<gene>
    <name evidence="3" type="ORF">EUX98_g2921</name>
</gene>
<dbReference type="OrthoDB" id="2915575at2759"/>
<dbReference type="EMBL" id="SGPM01000052">
    <property type="protein sequence ID" value="THH31267.1"/>
    <property type="molecule type" value="Genomic_DNA"/>
</dbReference>
<accession>A0A4S4N001</accession>
<name>A0A4S4N001_9APHY</name>
<feature type="coiled-coil region" evidence="1">
    <location>
        <begin position="278"/>
        <end position="312"/>
    </location>
</feature>
<dbReference type="AlphaFoldDB" id="A0A4S4N001"/>
<comment type="caution">
    <text evidence="3">The sequence shown here is derived from an EMBL/GenBank/DDBJ whole genome shotgun (WGS) entry which is preliminary data.</text>
</comment>
<keyword evidence="4" id="KW-1185">Reference proteome</keyword>
<feature type="region of interest" description="Disordered" evidence="2">
    <location>
        <begin position="1"/>
        <end position="43"/>
    </location>
</feature>
<feature type="compositionally biased region" description="Polar residues" evidence="2">
    <location>
        <begin position="1"/>
        <end position="30"/>
    </location>
</feature>
<keyword evidence="1" id="KW-0175">Coiled coil</keyword>